<dbReference type="EC" id="3.5.4.25" evidence="9"/>
<keyword evidence="7 9" id="KW-0342">GTP-binding</keyword>
<evidence type="ECO:0000256" key="4">
    <source>
        <dbReference type="ARBA" id="ARBA00022741"/>
    </source>
</evidence>
<comment type="caution">
    <text evidence="11">The sequence shown here is derived from an EMBL/GenBank/DDBJ whole genome shotgun (WGS) entry which is preliminary data.</text>
</comment>
<feature type="binding site" evidence="9">
    <location>
        <position position="83"/>
    </location>
    <ligand>
        <name>Zn(2+)</name>
        <dbReference type="ChEBI" id="CHEBI:29105"/>
        <note>catalytic</note>
    </ligand>
</feature>
<dbReference type="Pfam" id="PF00925">
    <property type="entry name" value="GTP_cyclohydro2"/>
    <property type="match status" value="1"/>
</dbReference>
<evidence type="ECO:0000256" key="5">
    <source>
        <dbReference type="ARBA" id="ARBA00022801"/>
    </source>
</evidence>
<feature type="binding site" evidence="9">
    <location>
        <position position="85"/>
    </location>
    <ligand>
        <name>Zn(2+)</name>
        <dbReference type="ChEBI" id="CHEBI:29105"/>
        <note>catalytic</note>
    </ligand>
</feature>
<evidence type="ECO:0000256" key="6">
    <source>
        <dbReference type="ARBA" id="ARBA00022833"/>
    </source>
</evidence>
<comment type="pathway">
    <text evidence="1 9">Cofactor biosynthesis; riboflavin biosynthesis; 5-amino-6-(D-ribitylamino)uracil from GTP: step 1/4.</text>
</comment>
<name>A0A941I352_9BURK</name>
<keyword evidence="4 9" id="KW-0547">Nucleotide-binding</keyword>
<dbReference type="InterPro" id="IPR000926">
    <property type="entry name" value="RibA"/>
</dbReference>
<keyword evidence="2 9" id="KW-0686">Riboflavin biosynthesis</keyword>
<feature type="binding site" evidence="9">
    <location>
        <position position="167"/>
    </location>
    <ligand>
        <name>GTP</name>
        <dbReference type="ChEBI" id="CHEBI:37565"/>
    </ligand>
</feature>
<feature type="binding site" evidence="9">
    <location>
        <position position="172"/>
    </location>
    <ligand>
        <name>GTP</name>
        <dbReference type="ChEBI" id="CHEBI:37565"/>
    </ligand>
</feature>
<evidence type="ECO:0000256" key="1">
    <source>
        <dbReference type="ARBA" id="ARBA00004853"/>
    </source>
</evidence>
<evidence type="ECO:0000256" key="8">
    <source>
        <dbReference type="ARBA" id="ARBA00049295"/>
    </source>
</evidence>
<dbReference type="GO" id="GO:0008270">
    <property type="term" value="F:zinc ion binding"/>
    <property type="evidence" value="ECO:0007669"/>
    <property type="project" value="UniProtKB-UniRule"/>
</dbReference>
<dbReference type="HAMAP" id="MF_00179">
    <property type="entry name" value="RibA"/>
    <property type="match status" value="1"/>
</dbReference>
<dbReference type="Proteomes" id="UP000680158">
    <property type="component" value="Unassembled WGS sequence"/>
</dbReference>
<dbReference type="NCBIfam" id="TIGR00505">
    <property type="entry name" value="ribA"/>
    <property type="match status" value="1"/>
</dbReference>
<comment type="similarity">
    <text evidence="9">Belongs to the GTP cyclohydrolase II family.</text>
</comment>
<dbReference type="GO" id="GO:0009231">
    <property type="term" value="P:riboflavin biosynthetic process"/>
    <property type="evidence" value="ECO:0007669"/>
    <property type="project" value="UniProtKB-UniRule"/>
</dbReference>
<reference evidence="11 12" key="1">
    <citation type="submission" date="2021-04" db="EMBL/GenBank/DDBJ databases">
        <title>novel species isolated from subtropical streams in China.</title>
        <authorList>
            <person name="Lu H."/>
        </authorList>
    </citation>
    <scope>NUCLEOTIDE SEQUENCE [LARGE SCALE GENOMIC DNA]</scope>
    <source>
        <strain evidence="11 12">BYS107W</strain>
    </source>
</reference>
<comment type="cofactor">
    <cofactor evidence="9">
        <name>Zn(2+)</name>
        <dbReference type="ChEBI" id="CHEBI:29105"/>
    </cofactor>
    <text evidence="9">Binds 1 zinc ion per subunit.</text>
</comment>
<evidence type="ECO:0000313" key="12">
    <source>
        <dbReference type="Proteomes" id="UP000680158"/>
    </source>
</evidence>
<dbReference type="FunFam" id="3.40.50.10990:FF:000002">
    <property type="entry name" value="GTP cyclohydrolase-2"/>
    <property type="match status" value="1"/>
</dbReference>
<evidence type="ECO:0000256" key="3">
    <source>
        <dbReference type="ARBA" id="ARBA00022723"/>
    </source>
</evidence>
<comment type="catalytic activity">
    <reaction evidence="8 9">
        <text>GTP + 4 H2O = 2,5-diamino-6-hydroxy-4-(5-phosphoribosylamino)-pyrimidine + formate + 2 phosphate + 3 H(+)</text>
        <dbReference type="Rhea" id="RHEA:23704"/>
        <dbReference type="ChEBI" id="CHEBI:15377"/>
        <dbReference type="ChEBI" id="CHEBI:15378"/>
        <dbReference type="ChEBI" id="CHEBI:15740"/>
        <dbReference type="ChEBI" id="CHEBI:37565"/>
        <dbReference type="ChEBI" id="CHEBI:43474"/>
        <dbReference type="ChEBI" id="CHEBI:58614"/>
        <dbReference type="EC" id="3.5.4.25"/>
    </reaction>
</comment>
<keyword evidence="12" id="KW-1185">Reference proteome</keyword>
<dbReference type="EMBL" id="JAGSPM010000004">
    <property type="protein sequence ID" value="MBR7746570.1"/>
    <property type="molecule type" value="Genomic_DNA"/>
</dbReference>
<evidence type="ECO:0000256" key="9">
    <source>
        <dbReference type="HAMAP-Rule" id="MF_00179"/>
    </source>
</evidence>
<sequence>MDRENTMLSKELPENLQEQALEYVDSCALPTTWANFTMHAFREPTTGKEHIALTLGDVANGEPVLARIHSECLTGDALFSKRCDCGPQLELAMQKIAAEGRGAILYLRQEGRGIGLLAKVQAYHLQDQGADTVEANQKLGFAADLRNYSLCDPMLKHLGISSVKLMTNNPRKISALEGLQVKVQEQVPLIVPRNPYNERYLDTKATKLGHMLIPEL</sequence>
<dbReference type="PANTHER" id="PTHR21327:SF18">
    <property type="entry name" value="3,4-DIHYDROXY-2-BUTANONE 4-PHOSPHATE SYNTHASE"/>
    <property type="match status" value="1"/>
</dbReference>
<feature type="domain" description="GTP cyclohydrolase II" evidence="10">
    <location>
        <begin position="26"/>
        <end position="188"/>
    </location>
</feature>
<feature type="binding site" evidence="9">
    <location>
        <begin position="110"/>
        <end position="112"/>
    </location>
    <ligand>
        <name>GTP</name>
        <dbReference type="ChEBI" id="CHEBI:37565"/>
    </ligand>
</feature>
<keyword evidence="3 9" id="KW-0479">Metal-binding</keyword>
<gene>
    <name evidence="9 11" type="primary">ribA</name>
    <name evidence="11" type="ORF">KDM92_08250</name>
</gene>
<keyword evidence="5 9" id="KW-0378">Hydrolase</keyword>
<feature type="active site" description="Proton acceptor" evidence="9">
    <location>
        <position position="144"/>
    </location>
</feature>
<feature type="binding site" evidence="9">
    <location>
        <position position="72"/>
    </location>
    <ligand>
        <name>Zn(2+)</name>
        <dbReference type="ChEBI" id="CHEBI:29105"/>
        <note>catalytic</note>
    </ligand>
</feature>
<dbReference type="Gene3D" id="3.40.50.10990">
    <property type="entry name" value="GTP cyclohydrolase II"/>
    <property type="match status" value="1"/>
</dbReference>
<dbReference type="GO" id="GO:0008686">
    <property type="term" value="F:3,4-dihydroxy-2-butanone-4-phosphate synthase activity"/>
    <property type="evidence" value="ECO:0007669"/>
    <property type="project" value="TreeGrafter"/>
</dbReference>
<feature type="binding site" evidence="9">
    <location>
        <position position="132"/>
    </location>
    <ligand>
        <name>GTP</name>
        <dbReference type="ChEBI" id="CHEBI:37565"/>
    </ligand>
</feature>
<evidence type="ECO:0000256" key="7">
    <source>
        <dbReference type="ARBA" id="ARBA00023134"/>
    </source>
</evidence>
<dbReference type="SUPFAM" id="SSF142695">
    <property type="entry name" value="RibA-like"/>
    <property type="match status" value="1"/>
</dbReference>
<dbReference type="PANTHER" id="PTHR21327">
    <property type="entry name" value="GTP CYCLOHYDROLASE II-RELATED"/>
    <property type="match status" value="1"/>
</dbReference>
<dbReference type="InterPro" id="IPR036144">
    <property type="entry name" value="RibA-like_sf"/>
</dbReference>
<dbReference type="AlphaFoldDB" id="A0A941I352"/>
<dbReference type="NCBIfam" id="NF001591">
    <property type="entry name" value="PRK00393.1"/>
    <property type="match status" value="1"/>
</dbReference>
<organism evidence="11 12">
    <name type="scientific">Undibacterium baiyunense</name>
    <dbReference type="NCBI Taxonomy" id="2828731"/>
    <lineage>
        <taxon>Bacteria</taxon>
        <taxon>Pseudomonadati</taxon>
        <taxon>Pseudomonadota</taxon>
        <taxon>Betaproteobacteria</taxon>
        <taxon>Burkholderiales</taxon>
        <taxon>Oxalobacteraceae</taxon>
        <taxon>Undibacterium</taxon>
    </lineage>
</organism>
<protein>
    <recommendedName>
        <fullName evidence="9">GTP cyclohydrolase-2</fullName>
        <ecNumber evidence="9">3.5.4.25</ecNumber>
    </recommendedName>
    <alternativeName>
        <fullName evidence="9">GTP cyclohydrolase II</fullName>
    </alternativeName>
</protein>
<dbReference type="GO" id="GO:0005829">
    <property type="term" value="C:cytosol"/>
    <property type="evidence" value="ECO:0007669"/>
    <property type="project" value="TreeGrafter"/>
</dbReference>
<dbReference type="InterPro" id="IPR032677">
    <property type="entry name" value="GTP_cyclohydro_II"/>
</dbReference>
<feature type="active site" description="Nucleophile" evidence="9">
    <location>
        <position position="146"/>
    </location>
</feature>
<dbReference type="GO" id="GO:0003935">
    <property type="term" value="F:GTP cyclohydrolase II activity"/>
    <property type="evidence" value="ECO:0007669"/>
    <property type="project" value="UniProtKB-UniRule"/>
</dbReference>
<keyword evidence="6 9" id="KW-0862">Zinc</keyword>
<proteinExistence type="inferred from homology"/>
<comment type="function">
    <text evidence="9">Catalyzes the conversion of GTP to 2,5-diamino-6-ribosylamino-4(3H)-pyrimidinone 5'-phosphate (DARP), formate and pyrophosphate.</text>
</comment>
<accession>A0A941I352</accession>
<feature type="binding site" evidence="9">
    <location>
        <position position="88"/>
    </location>
    <ligand>
        <name>GTP</name>
        <dbReference type="ChEBI" id="CHEBI:37565"/>
    </ligand>
</feature>
<evidence type="ECO:0000259" key="10">
    <source>
        <dbReference type="Pfam" id="PF00925"/>
    </source>
</evidence>
<dbReference type="CDD" id="cd00641">
    <property type="entry name" value="GTP_cyclohydro2"/>
    <property type="match status" value="1"/>
</dbReference>
<feature type="binding site" evidence="9">
    <location>
        <begin position="67"/>
        <end position="71"/>
    </location>
    <ligand>
        <name>GTP</name>
        <dbReference type="ChEBI" id="CHEBI:37565"/>
    </ligand>
</feature>
<dbReference type="GO" id="GO:0005525">
    <property type="term" value="F:GTP binding"/>
    <property type="evidence" value="ECO:0007669"/>
    <property type="project" value="UniProtKB-KW"/>
</dbReference>
<evidence type="ECO:0000313" key="11">
    <source>
        <dbReference type="EMBL" id="MBR7746570.1"/>
    </source>
</evidence>
<evidence type="ECO:0000256" key="2">
    <source>
        <dbReference type="ARBA" id="ARBA00022619"/>
    </source>
</evidence>